<sequence length="222" mass="23380">MLATALIIRERRRPASASPRPGAPADVRARVRHTAATRRARRTSTAHCLISGVTDAAGGGLDTGSPQSGALHRPGREKSQVAHTSGSKRGAAPAPLSESERLRFAGALRHNKTCIHEDPLLPMRPELAIGHRPYGSVLGLSKFARIVAAHAHRLRLQERIVDDAATDGAKTTGSADVGVAADATHRCMSMRSVRQDQARTLSHSLSSALGSRLLAAAGTGPR</sequence>
<evidence type="ECO:0000256" key="3">
    <source>
        <dbReference type="ARBA" id="ARBA00012715"/>
    </source>
</evidence>
<dbReference type="GO" id="GO:0046654">
    <property type="term" value="P:tetrahydrofolate biosynthetic process"/>
    <property type="evidence" value="ECO:0007669"/>
    <property type="project" value="InterPro"/>
</dbReference>
<evidence type="ECO:0000256" key="4">
    <source>
        <dbReference type="ARBA" id="ARBA00017272"/>
    </source>
</evidence>
<reference evidence="10 11" key="1">
    <citation type="journal article" date="2019" name="Microb. Cell Fact.">
        <title>Exploring novel herbicidin analogues by transcriptional regulator overexpression and MS/MS molecular networking.</title>
        <authorList>
            <person name="Shi Y."/>
            <person name="Gu R."/>
            <person name="Li Y."/>
            <person name="Wang X."/>
            <person name="Ren W."/>
            <person name="Li X."/>
            <person name="Wang L."/>
            <person name="Xie Y."/>
            <person name="Hong B."/>
        </authorList>
    </citation>
    <scope>NUCLEOTIDE SEQUENCE [LARGE SCALE GENOMIC DNA]</scope>
    <source>
        <strain evidence="10 11">US-43</strain>
    </source>
</reference>
<dbReference type="PANTHER" id="PTHR11109:SF7">
    <property type="entry name" value="GTP CYCLOHYDROLASE 1"/>
    <property type="match status" value="1"/>
</dbReference>
<evidence type="ECO:0000256" key="1">
    <source>
        <dbReference type="ARBA" id="ARBA00001052"/>
    </source>
</evidence>
<dbReference type="GO" id="GO:0005525">
    <property type="term" value="F:GTP binding"/>
    <property type="evidence" value="ECO:0007669"/>
    <property type="project" value="TreeGrafter"/>
</dbReference>
<dbReference type="GO" id="GO:0006729">
    <property type="term" value="P:tetrahydrobiopterin biosynthetic process"/>
    <property type="evidence" value="ECO:0007669"/>
    <property type="project" value="TreeGrafter"/>
</dbReference>
<accession>A0A5N5W1M3</accession>
<keyword evidence="11" id="KW-1185">Reference proteome</keyword>
<evidence type="ECO:0000256" key="5">
    <source>
        <dbReference type="ARBA" id="ARBA00022563"/>
    </source>
</evidence>
<evidence type="ECO:0000256" key="6">
    <source>
        <dbReference type="ARBA" id="ARBA00022801"/>
    </source>
</evidence>
<feature type="domain" description="GTP cyclohydrolase I" evidence="9">
    <location>
        <begin position="113"/>
        <end position="206"/>
    </location>
</feature>
<dbReference type="GO" id="GO:0003934">
    <property type="term" value="F:GTP cyclohydrolase I activity"/>
    <property type="evidence" value="ECO:0007669"/>
    <property type="project" value="UniProtKB-EC"/>
</dbReference>
<evidence type="ECO:0000256" key="8">
    <source>
        <dbReference type="SAM" id="MobiDB-lite"/>
    </source>
</evidence>
<dbReference type="PANTHER" id="PTHR11109">
    <property type="entry name" value="GTP CYCLOHYDROLASE I"/>
    <property type="match status" value="1"/>
</dbReference>
<protein>
    <recommendedName>
        <fullName evidence="4">GTP cyclohydrolase 1</fullName>
        <ecNumber evidence="3">3.5.4.16</ecNumber>
    </recommendedName>
    <alternativeName>
        <fullName evidence="7">GTP cyclohydrolase I</fullName>
    </alternativeName>
</protein>
<keyword evidence="6" id="KW-0378">Hydrolase</keyword>
<dbReference type="GO" id="GO:0008270">
    <property type="term" value="F:zinc ion binding"/>
    <property type="evidence" value="ECO:0007669"/>
    <property type="project" value="TreeGrafter"/>
</dbReference>
<evidence type="ECO:0000313" key="10">
    <source>
        <dbReference type="EMBL" id="KAB7835593.1"/>
    </source>
</evidence>
<dbReference type="EC" id="3.5.4.16" evidence="3"/>
<organism evidence="10 11">
    <name type="scientific">Streptomyces mobaraensis</name>
    <name type="common">Streptoverticillium mobaraense</name>
    <dbReference type="NCBI Taxonomy" id="35621"/>
    <lineage>
        <taxon>Bacteria</taxon>
        <taxon>Bacillati</taxon>
        <taxon>Actinomycetota</taxon>
        <taxon>Actinomycetes</taxon>
        <taxon>Kitasatosporales</taxon>
        <taxon>Streptomycetaceae</taxon>
        <taxon>Streptomyces</taxon>
    </lineage>
</organism>
<name>A0A5N5W1M3_STRMB</name>
<dbReference type="Pfam" id="PF01227">
    <property type="entry name" value="GTP_cyclohydroI"/>
    <property type="match status" value="1"/>
</dbReference>
<comment type="caution">
    <text evidence="10">The sequence shown here is derived from an EMBL/GenBank/DDBJ whole genome shotgun (WGS) entry which is preliminary data.</text>
</comment>
<dbReference type="InterPro" id="IPR020602">
    <property type="entry name" value="GTP_CycHdrlase_I_dom"/>
</dbReference>
<evidence type="ECO:0000256" key="7">
    <source>
        <dbReference type="ARBA" id="ARBA00030854"/>
    </source>
</evidence>
<evidence type="ECO:0000313" key="11">
    <source>
        <dbReference type="Proteomes" id="UP000327000"/>
    </source>
</evidence>
<evidence type="ECO:0000259" key="9">
    <source>
        <dbReference type="Pfam" id="PF01227"/>
    </source>
</evidence>
<dbReference type="UniPathway" id="UPA00848">
    <property type="reaction ID" value="UER00151"/>
</dbReference>
<gene>
    <name evidence="10" type="ORF">FRZ00_27010</name>
</gene>
<dbReference type="InterPro" id="IPR001474">
    <property type="entry name" value="GTP_CycHdrlase_I"/>
</dbReference>
<dbReference type="Proteomes" id="UP000327000">
    <property type="component" value="Unassembled WGS sequence"/>
</dbReference>
<dbReference type="Gene3D" id="3.30.1130.10">
    <property type="match status" value="1"/>
</dbReference>
<proteinExistence type="predicted"/>
<feature type="compositionally biased region" description="Low complexity" evidence="8">
    <location>
        <begin position="15"/>
        <end position="25"/>
    </location>
</feature>
<dbReference type="InterPro" id="IPR043133">
    <property type="entry name" value="GTP-CH-I_C/QueF"/>
</dbReference>
<dbReference type="EMBL" id="VOKX01000107">
    <property type="protein sequence ID" value="KAB7835593.1"/>
    <property type="molecule type" value="Genomic_DNA"/>
</dbReference>
<feature type="region of interest" description="Disordered" evidence="8">
    <location>
        <begin position="1"/>
        <end position="98"/>
    </location>
</feature>
<comment type="pathway">
    <text evidence="2">Cofactor biosynthesis; 7,8-dihydroneopterin triphosphate biosynthesis; 7,8-dihydroneopterin triphosphate from GTP: step 1/1.</text>
</comment>
<dbReference type="SUPFAM" id="SSF55620">
    <property type="entry name" value="Tetrahydrobiopterin biosynthesis enzymes-like"/>
    <property type="match status" value="1"/>
</dbReference>
<dbReference type="GO" id="GO:0006730">
    <property type="term" value="P:one-carbon metabolic process"/>
    <property type="evidence" value="ECO:0007669"/>
    <property type="project" value="UniProtKB-KW"/>
</dbReference>
<feature type="compositionally biased region" description="Basic residues" evidence="8">
    <location>
        <begin position="30"/>
        <end position="44"/>
    </location>
</feature>
<comment type="catalytic activity">
    <reaction evidence="1">
        <text>GTP + H2O = 7,8-dihydroneopterin 3'-triphosphate + formate + H(+)</text>
        <dbReference type="Rhea" id="RHEA:17473"/>
        <dbReference type="ChEBI" id="CHEBI:15377"/>
        <dbReference type="ChEBI" id="CHEBI:15378"/>
        <dbReference type="ChEBI" id="CHEBI:15740"/>
        <dbReference type="ChEBI" id="CHEBI:37565"/>
        <dbReference type="ChEBI" id="CHEBI:58462"/>
        <dbReference type="EC" id="3.5.4.16"/>
    </reaction>
</comment>
<dbReference type="AlphaFoldDB" id="A0A5N5W1M3"/>
<evidence type="ECO:0000256" key="2">
    <source>
        <dbReference type="ARBA" id="ARBA00005080"/>
    </source>
</evidence>
<keyword evidence="5" id="KW-0554">One-carbon metabolism</keyword>
<dbReference type="GO" id="GO:0005737">
    <property type="term" value="C:cytoplasm"/>
    <property type="evidence" value="ECO:0007669"/>
    <property type="project" value="TreeGrafter"/>
</dbReference>